<dbReference type="SUPFAM" id="SSF53223">
    <property type="entry name" value="Aminoacid dehydrogenase-like, N-terminal domain"/>
    <property type="match status" value="1"/>
</dbReference>
<accession>A0A9N8N5I7</accession>
<dbReference type="AlphaFoldDB" id="A0A9N8N5I7"/>
<evidence type="ECO:0000256" key="3">
    <source>
        <dbReference type="ARBA" id="ARBA00023027"/>
    </source>
</evidence>
<dbReference type="Gene3D" id="3.40.50.10860">
    <property type="entry name" value="Leucine Dehydrogenase, chain A, domain 1"/>
    <property type="match status" value="1"/>
</dbReference>
<reference evidence="8" key="1">
    <citation type="submission" date="2021-02" db="EMBL/GenBank/DDBJ databases">
        <authorList>
            <person name="Vanwijnsberghe S."/>
        </authorList>
    </citation>
    <scope>NUCLEOTIDE SEQUENCE</scope>
    <source>
        <strain evidence="8">R-70211</strain>
    </source>
</reference>
<dbReference type="EC" id="1.4.1.9" evidence="8"/>
<dbReference type="PRINTS" id="PR00082">
    <property type="entry name" value="GLFDHDRGNASE"/>
</dbReference>
<dbReference type="GO" id="GO:0050049">
    <property type="term" value="F:L-leucine dehydrogenase activity"/>
    <property type="evidence" value="ECO:0007669"/>
    <property type="project" value="UniProtKB-EC"/>
</dbReference>
<evidence type="ECO:0000313" key="8">
    <source>
        <dbReference type="EMBL" id="CAE6956907.1"/>
    </source>
</evidence>
<feature type="active site" description="Proton donor/acceptor" evidence="4">
    <location>
        <position position="93"/>
    </location>
</feature>
<dbReference type="Pfam" id="PF00208">
    <property type="entry name" value="ELFV_dehydrog"/>
    <property type="match status" value="2"/>
</dbReference>
<dbReference type="Proteomes" id="UP000675121">
    <property type="component" value="Unassembled WGS sequence"/>
</dbReference>
<keyword evidence="5" id="KW-0547">Nucleotide-binding</keyword>
<dbReference type="EMBL" id="CAJNAS010000027">
    <property type="protein sequence ID" value="CAE6956907.1"/>
    <property type="molecule type" value="Genomic_DNA"/>
</dbReference>
<keyword evidence="2 6" id="KW-0560">Oxidoreductase</keyword>
<dbReference type="InterPro" id="IPR006096">
    <property type="entry name" value="Glu/Leu/Phe/Val/Trp_DH_C"/>
</dbReference>
<protein>
    <submittedName>
        <fullName evidence="8">Leucine dehydrogenase</fullName>
        <ecNumber evidence="8">1.4.1.9</ecNumber>
    </submittedName>
</protein>
<keyword evidence="3 5" id="KW-0520">NAD</keyword>
<gene>
    <name evidence="8" type="primary">ldh</name>
    <name evidence="8" type="ORF">R70211_06641</name>
</gene>
<evidence type="ECO:0000256" key="1">
    <source>
        <dbReference type="ARBA" id="ARBA00006382"/>
    </source>
</evidence>
<dbReference type="InterPro" id="IPR046346">
    <property type="entry name" value="Aminoacid_DH-like_N_sf"/>
</dbReference>
<sequence>MNAKVDAQNLNAVSRLFELDGEPPHEKVLFVSDPKTSLRAIIAVHNTTRGPGFGGCRMWQYASDEEALRDALRLSHGMSLKNAMADLPYGGGKSVIIRGDRQLNRKELFEAFGRAVHSLDGQYIAGEDVGTTVDDLLAVRSVTPYASGIPRDGGFGGNPSPKTALGVYVAIERAANVLLGAASLDGVTVAVQGLGSVGWNLAERLHAAGCKLIVADIDASRVAAAQTRFGAQIVDVNEIVTQQADVFAPCALGAVLNVSTIAEMRCKIVAGAANNQLAMSEDAQRLHQRSIAYLPDYVVNAGGIISCVREYEGNGDDAAVDAEVIRIADRIADLMEEAGAEGKSVADVAYQHARRKIGAPV</sequence>
<dbReference type="CDD" id="cd01075">
    <property type="entry name" value="NAD_bind_Leu_Phe_Val_DH"/>
    <property type="match status" value="1"/>
</dbReference>
<evidence type="ECO:0000259" key="7">
    <source>
        <dbReference type="SMART" id="SM00839"/>
    </source>
</evidence>
<dbReference type="InterPro" id="IPR006097">
    <property type="entry name" value="Glu/Leu/Phe/Val/Trp_DH_dimer"/>
</dbReference>
<organism evidence="8 9">
    <name type="scientific">Paraburkholderia domus</name>
    <dbReference type="NCBI Taxonomy" id="2793075"/>
    <lineage>
        <taxon>Bacteria</taxon>
        <taxon>Pseudomonadati</taxon>
        <taxon>Pseudomonadota</taxon>
        <taxon>Betaproteobacteria</taxon>
        <taxon>Burkholderiales</taxon>
        <taxon>Burkholderiaceae</taxon>
        <taxon>Paraburkholderia</taxon>
    </lineage>
</organism>
<proteinExistence type="inferred from homology"/>
<dbReference type="SUPFAM" id="SSF51735">
    <property type="entry name" value="NAD(P)-binding Rossmann-fold domains"/>
    <property type="match status" value="1"/>
</dbReference>
<evidence type="ECO:0000256" key="6">
    <source>
        <dbReference type="RuleBase" id="RU004417"/>
    </source>
</evidence>
<dbReference type="InterPro" id="IPR036291">
    <property type="entry name" value="NAD(P)-bd_dom_sf"/>
</dbReference>
<feature type="domain" description="Glutamate/phenylalanine/leucine/valine/L-tryptophan dehydrogenase C-terminal" evidence="7">
    <location>
        <begin position="157"/>
        <end position="360"/>
    </location>
</feature>
<dbReference type="PIRSF" id="PIRSF000188">
    <property type="entry name" value="Phe_leu_dh"/>
    <property type="match status" value="1"/>
</dbReference>
<dbReference type="RefSeq" id="WP_201082491.1">
    <property type="nucleotide sequence ID" value="NZ_CAJNAS010000027.1"/>
</dbReference>
<name>A0A9N8N5I7_9BURK</name>
<dbReference type="InterPro" id="IPR006095">
    <property type="entry name" value="Glu/Leu/Phe/Val/Trp_DH"/>
</dbReference>
<dbReference type="Pfam" id="PF02812">
    <property type="entry name" value="ELFV_dehydrog_N"/>
    <property type="match status" value="1"/>
</dbReference>
<comment type="caution">
    <text evidence="8">The sequence shown here is derived from an EMBL/GenBank/DDBJ whole genome shotgun (WGS) entry which is preliminary data.</text>
</comment>
<dbReference type="PANTHER" id="PTHR42722:SF1">
    <property type="entry name" value="VALINE DEHYDROGENASE"/>
    <property type="match status" value="1"/>
</dbReference>
<dbReference type="PANTHER" id="PTHR42722">
    <property type="entry name" value="LEUCINE DEHYDROGENASE"/>
    <property type="match status" value="1"/>
</dbReference>
<evidence type="ECO:0000256" key="4">
    <source>
        <dbReference type="PIRSR" id="PIRSR000188-1"/>
    </source>
</evidence>
<dbReference type="InterPro" id="IPR016211">
    <property type="entry name" value="Glu/Phe/Leu/Val/Trp_DH_bac/arc"/>
</dbReference>
<dbReference type="Gene3D" id="3.40.50.720">
    <property type="entry name" value="NAD(P)-binding Rossmann-like Domain"/>
    <property type="match status" value="1"/>
</dbReference>
<evidence type="ECO:0000256" key="2">
    <source>
        <dbReference type="ARBA" id="ARBA00023002"/>
    </source>
</evidence>
<dbReference type="GO" id="GO:0006520">
    <property type="term" value="P:amino acid metabolic process"/>
    <property type="evidence" value="ECO:0007669"/>
    <property type="project" value="InterPro"/>
</dbReference>
<evidence type="ECO:0000313" key="9">
    <source>
        <dbReference type="Proteomes" id="UP000675121"/>
    </source>
</evidence>
<evidence type="ECO:0000256" key="5">
    <source>
        <dbReference type="PIRSR" id="PIRSR000188-2"/>
    </source>
</evidence>
<dbReference type="SMART" id="SM00839">
    <property type="entry name" value="ELFV_dehydrog"/>
    <property type="match status" value="1"/>
</dbReference>
<feature type="binding site" evidence="5">
    <location>
        <begin position="193"/>
        <end position="198"/>
    </location>
    <ligand>
        <name>NAD(+)</name>
        <dbReference type="ChEBI" id="CHEBI:57540"/>
    </ligand>
</feature>
<keyword evidence="9" id="KW-1185">Reference proteome</keyword>
<comment type="similarity">
    <text evidence="1 6">Belongs to the Glu/Leu/Phe/Val dehydrogenases family.</text>
</comment>
<dbReference type="GO" id="GO:0000166">
    <property type="term" value="F:nucleotide binding"/>
    <property type="evidence" value="ECO:0007669"/>
    <property type="project" value="UniProtKB-KW"/>
</dbReference>